<dbReference type="AlphaFoldDB" id="A0A066Z436"/>
<reference evidence="2 3" key="1">
    <citation type="submission" date="2014-05" db="EMBL/GenBank/DDBJ databases">
        <title>Draft Genome Sequence of Kitasatospora cheerisanensis KCTC 2395.</title>
        <authorList>
            <person name="Nam D.H."/>
        </authorList>
    </citation>
    <scope>NUCLEOTIDE SEQUENCE [LARGE SCALE GENOMIC DNA]</scope>
    <source>
        <strain evidence="2 3">KCTC 2395</strain>
    </source>
</reference>
<organism evidence="2 3">
    <name type="scientific">Kitasatospora cheerisanensis KCTC 2395</name>
    <dbReference type="NCBI Taxonomy" id="1348663"/>
    <lineage>
        <taxon>Bacteria</taxon>
        <taxon>Bacillati</taxon>
        <taxon>Actinomycetota</taxon>
        <taxon>Actinomycetes</taxon>
        <taxon>Kitasatosporales</taxon>
        <taxon>Streptomycetaceae</taxon>
        <taxon>Kitasatospora</taxon>
    </lineage>
</organism>
<dbReference type="Proteomes" id="UP000027178">
    <property type="component" value="Unassembled WGS sequence"/>
</dbReference>
<dbReference type="HOGENOM" id="CLU_2844033_0_0_11"/>
<proteinExistence type="predicted"/>
<protein>
    <submittedName>
        <fullName evidence="2">Uncharacterized protein</fullName>
    </submittedName>
</protein>
<feature type="region of interest" description="Disordered" evidence="1">
    <location>
        <begin position="33"/>
        <end position="53"/>
    </location>
</feature>
<sequence>MVLSASVSPPPCAYLTLPELPEPTPGCQANGTDIGRHHPSKFSSGCEAGPLRGTPADWMQVEHVQ</sequence>
<evidence type="ECO:0000313" key="3">
    <source>
        <dbReference type="Proteomes" id="UP000027178"/>
    </source>
</evidence>
<name>A0A066Z436_9ACTN</name>
<accession>A0A066Z436</accession>
<comment type="caution">
    <text evidence="2">The sequence shown here is derived from an EMBL/GenBank/DDBJ whole genome shotgun (WGS) entry which is preliminary data.</text>
</comment>
<evidence type="ECO:0000256" key="1">
    <source>
        <dbReference type="SAM" id="MobiDB-lite"/>
    </source>
</evidence>
<evidence type="ECO:0000313" key="2">
    <source>
        <dbReference type="EMBL" id="KDN88237.1"/>
    </source>
</evidence>
<keyword evidence="3" id="KW-1185">Reference proteome</keyword>
<dbReference type="EMBL" id="JNBY01000001">
    <property type="protein sequence ID" value="KDN88237.1"/>
    <property type="molecule type" value="Genomic_DNA"/>
</dbReference>
<gene>
    <name evidence="2" type="ORF">KCH_00090</name>
</gene>